<dbReference type="EMBL" id="KQ964271">
    <property type="protein sequence ID" value="KXJ86065.1"/>
    <property type="molecule type" value="Genomic_DNA"/>
</dbReference>
<keyword evidence="1" id="KW-0732">Signal</keyword>
<dbReference type="Gene3D" id="3.40.50.1820">
    <property type="entry name" value="alpha/beta hydrolase"/>
    <property type="match status" value="1"/>
</dbReference>
<sequence length="597" mass="65414">MVKSAALLSLLGLSSLSGALASKAVPSIKLPWGVYEGRELVEDDEILIFENVRFGEIPQRLAAPRFPSQTNSSVQPVSDGRNCVQLDLKLLKNPPGGENPIEAPDGPTIPESEDCLFLDLYVPKWVFEEDDVALPVVHFVYGGAFAFGSKNNGGSVLYDGRSIISASQYQTIFVTGNYRTGAYGWLAGDYMQKVGQPNAGLYDQALLFQWIQKYIGLVKGDNSSVSAFGESAGASSILHHLIREDGAVDPTFKTFGVQSPAYQYAWDNKPSGKLDQVYKSFSALAGCGEKFDIDCLRKAKAEDLVKANQELYKTVATSGLFPLGPSVDGKWIKTLSPLAFKEGKYWKDSIESTIVSHCTNEAEMFTPKYVKDEETFDSFLATFLPGSGATPQRTAIKKHYACRIKFLGNWNACIETIIRDASFTCNTRNLYDAYPGKTHMMRYAFPTRELAHHGSDLAPLFTNNATEAEDMLIKNGMSEGNATLYASFLYFNKIPRAYQTYFASFALTGGDPNALRQPGRAPHWPIANGDDEFMKDVMSVRVANVWESGFVTDVGDLQNSKSTCAFWTDIAGQIMGAHNGGIVQGHEGGSQEVLAEL</sequence>
<protein>
    <submittedName>
        <fullName evidence="3">Carboxylesterase family protein</fullName>
    </submittedName>
</protein>
<keyword evidence="4" id="KW-1185">Reference proteome</keyword>
<evidence type="ECO:0000259" key="2">
    <source>
        <dbReference type="Pfam" id="PF00135"/>
    </source>
</evidence>
<dbReference type="STRING" id="196109.A0A136IMC6"/>
<dbReference type="InterPro" id="IPR029058">
    <property type="entry name" value="AB_hydrolase_fold"/>
</dbReference>
<dbReference type="AlphaFoldDB" id="A0A136IMC6"/>
<name>A0A136IMC6_9PEZI</name>
<evidence type="ECO:0000313" key="4">
    <source>
        <dbReference type="Proteomes" id="UP000070501"/>
    </source>
</evidence>
<dbReference type="InParanoid" id="A0A136IMC6"/>
<dbReference type="SUPFAM" id="SSF53474">
    <property type="entry name" value="alpha/beta-Hydrolases"/>
    <property type="match status" value="1"/>
</dbReference>
<dbReference type="InterPro" id="IPR050309">
    <property type="entry name" value="Type-B_Carboxylest/Lipase"/>
</dbReference>
<dbReference type="PROSITE" id="PS00941">
    <property type="entry name" value="CARBOXYLESTERASE_B_2"/>
    <property type="match status" value="1"/>
</dbReference>
<dbReference type="InterPro" id="IPR019819">
    <property type="entry name" value="Carboxylesterase_B_CS"/>
</dbReference>
<dbReference type="Proteomes" id="UP000070501">
    <property type="component" value="Unassembled WGS sequence"/>
</dbReference>
<dbReference type="PANTHER" id="PTHR11559">
    <property type="entry name" value="CARBOXYLESTERASE"/>
    <property type="match status" value="1"/>
</dbReference>
<dbReference type="ESTHER" id="9pezi-a0a136imc6">
    <property type="family name" value="Fungal_carboxylesterase_lipase"/>
</dbReference>
<dbReference type="InterPro" id="IPR002018">
    <property type="entry name" value="CarbesteraseB"/>
</dbReference>
<dbReference type="Pfam" id="PF00135">
    <property type="entry name" value="COesterase"/>
    <property type="match status" value="1"/>
</dbReference>
<dbReference type="OrthoDB" id="408631at2759"/>
<accession>A0A136IMC6</accession>
<feature type="chain" id="PRO_5007292837" evidence="1">
    <location>
        <begin position="22"/>
        <end position="597"/>
    </location>
</feature>
<evidence type="ECO:0000313" key="3">
    <source>
        <dbReference type="EMBL" id="KXJ86065.1"/>
    </source>
</evidence>
<evidence type="ECO:0000256" key="1">
    <source>
        <dbReference type="SAM" id="SignalP"/>
    </source>
</evidence>
<organism evidence="3 4">
    <name type="scientific">Microdochium bolleyi</name>
    <dbReference type="NCBI Taxonomy" id="196109"/>
    <lineage>
        <taxon>Eukaryota</taxon>
        <taxon>Fungi</taxon>
        <taxon>Dikarya</taxon>
        <taxon>Ascomycota</taxon>
        <taxon>Pezizomycotina</taxon>
        <taxon>Sordariomycetes</taxon>
        <taxon>Xylariomycetidae</taxon>
        <taxon>Xylariales</taxon>
        <taxon>Microdochiaceae</taxon>
        <taxon>Microdochium</taxon>
    </lineage>
</organism>
<proteinExistence type="predicted"/>
<feature type="signal peptide" evidence="1">
    <location>
        <begin position="1"/>
        <end position="21"/>
    </location>
</feature>
<feature type="domain" description="Carboxylesterase type B" evidence="2">
    <location>
        <begin position="26"/>
        <end position="531"/>
    </location>
</feature>
<gene>
    <name evidence="3" type="ORF">Micbo1qcDRAFT_180272</name>
</gene>
<reference evidence="4" key="1">
    <citation type="submission" date="2016-02" db="EMBL/GenBank/DDBJ databases">
        <title>Draft genome sequence of Microdochium bolleyi, a fungal endophyte of beachgrass.</title>
        <authorList>
            <consortium name="DOE Joint Genome Institute"/>
            <person name="David A.S."/>
            <person name="May G."/>
            <person name="Haridas S."/>
            <person name="Lim J."/>
            <person name="Wang M."/>
            <person name="Labutti K."/>
            <person name="Lipzen A."/>
            <person name="Barry K."/>
            <person name="Grigoriev I.V."/>
        </authorList>
    </citation>
    <scope>NUCLEOTIDE SEQUENCE [LARGE SCALE GENOMIC DNA]</scope>
    <source>
        <strain evidence="4">J235TASD1</strain>
    </source>
</reference>